<evidence type="ECO:0000313" key="2">
    <source>
        <dbReference type="Proteomes" id="UP001418222"/>
    </source>
</evidence>
<proteinExistence type="predicted"/>
<dbReference type="EMBL" id="JBBWWQ010000019">
    <property type="protein sequence ID" value="KAK8918780.1"/>
    <property type="molecule type" value="Genomic_DNA"/>
</dbReference>
<accession>A0AAP0FVU1</accession>
<dbReference type="Proteomes" id="UP001418222">
    <property type="component" value="Unassembled WGS sequence"/>
</dbReference>
<dbReference type="AlphaFoldDB" id="A0AAP0FVU1"/>
<evidence type="ECO:0000313" key="1">
    <source>
        <dbReference type="EMBL" id="KAK8918780.1"/>
    </source>
</evidence>
<gene>
    <name evidence="1" type="ORF">KSP39_PZI021933</name>
</gene>
<organism evidence="1 2">
    <name type="scientific">Platanthera zijinensis</name>
    <dbReference type="NCBI Taxonomy" id="2320716"/>
    <lineage>
        <taxon>Eukaryota</taxon>
        <taxon>Viridiplantae</taxon>
        <taxon>Streptophyta</taxon>
        <taxon>Embryophyta</taxon>
        <taxon>Tracheophyta</taxon>
        <taxon>Spermatophyta</taxon>
        <taxon>Magnoliopsida</taxon>
        <taxon>Liliopsida</taxon>
        <taxon>Asparagales</taxon>
        <taxon>Orchidaceae</taxon>
        <taxon>Orchidoideae</taxon>
        <taxon>Orchideae</taxon>
        <taxon>Orchidinae</taxon>
        <taxon>Platanthera</taxon>
    </lineage>
</organism>
<protein>
    <submittedName>
        <fullName evidence="1">Uncharacterized protein</fullName>
    </submittedName>
</protein>
<reference evidence="1 2" key="1">
    <citation type="journal article" date="2022" name="Nat. Plants">
        <title>Genomes of leafy and leafless Platanthera orchids illuminate the evolution of mycoheterotrophy.</title>
        <authorList>
            <person name="Li M.H."/>
            <person name="Liu K.W."/>
            <person name="Li Z."/>
            <person name="Lu H.C."/>
            <person name="Ye Q.L."/>
            <person name="Zhang D."/>
            <person name="Wang J.Y."/>
            <person name="Li Y.F."/>
            <person name="Zhong Z.M."/>
            <person name="Liu X."/>
            <person name="Yu X."/>
            <person name="Liu D.K."/>
            <person name="Tu X.D."/>
            <person name="Liu B."/>
            <person name="Hao Y."/>
            <person name="Liao X.Y."/>
            <person name="Jiang Y.T."/>
            <person name="Sun W.H."/>
            <person name="Chen J."/>
            <person name="Chen Y.Q."/>
            <person name="Ai Y."/>
            <person name="Zhai J.W."/>
            <person name="Wu S.S."/>
            <person name="Zhou Z."/>
            <person name="Hsiao Y.Y."/>
            <person name="Wu W.L."/>
            <person name="Chen Y.Y."/>
            <person name="Lin Y.F."/>
            <person name="Hsu J.L."/>
            <person name="Li C.Y."/>
            <person name="Wang Z.W."/>
            <person name="Zhao X."/>
            <person name="Zhong W.Y."/>
            <person name="Ma X.K."/>
            <person name="Ma L."/>
            <person name="Huang J."/>
            <person name="Chen G.Z."/>
            <person name="Huang M.Z."/>
            <person name="Huang L."/>
            <person name="Peng D.H."/>
            <person name="Luo Y.B."/>
            <person name="Zou S.Q."/>
            <person name="Chen S.P."/>
            <person name="Lan S."/>
            <person name="Tsai W.C."/>
            <person name="Van de Peer Y."/>
            <person name="Liu Z.J."/>
        </authorList>
    </citation>
    <scope>NUCLEOTIDE SEQUENCE [LARGE SCALE GENOMIC DNA]</scope>
    <source>
        <strain evidence="1">Lor287</strain>
    </source>
</reference>
<sequence length="78" mass="8795">MSHLPVDHIPGRRELAAPCRCHSNQLSRRTPIRSSLGVFANLWDAYHSHSVSHTISDRCHHSLAYISVDDVYSITSLD</sequence>
<keyword evidence="2" id="KW-1185">Reference proteome</keyword>
<name>A0AAP0FVU1_9ASPA</name>
<comment type="caution">
    <text evidence="1">The sequence shown here is derived from an EMBL/GenBank/DDBJ whole genome shotgun (WGS) entry which is preliminary data.</text>
</comment>